<evidence type="ECO:0000313" key="2">
    <source>
        <dbReference type="Proteomes" id="UP000295814"/>
    </source>
</evidence>
<dbReference type="RefSeq" id="WP_133354919.1">
    <property type="nucleotide sequence ID" value="NZ_SMZJ02000001.1"/>
</dbReference>
<accession>A0A562YI55</accession>
<dbReference type="AlphaFoldDB" id="A0A562YI55"/>
<dbReference type="EMBL" id="SMZJ02000001">
    <property type="protein sequence ID" value="TWO34387.1"/>
    <property type="molecule type" value="Genomic_DNA"/>
</dbReference>
<name>A0A562YI55_9FLAO</name>
<dbReference type="OrthoDB" id="3611744at2"/>
<organism evidence="1 2">
    <name type="scientific">Seonamhaeicola sediminis</name>
    <dbReference type="NCBI Taxonomy" id="2528206"/>
    <lineage>
        <taxon>Bacteria</taxon>
        <taxon>Pseudomonadati</taxon>
        <taxon>Bacteroidota</taxon>
        <taxon>Flavobacteriia</taxon>
        <taxon>Flavobacteriales</taxon>
        <taxon>Flavobacteriaceae</taxon>
    </lineage>
</organism>
<sequence>MRIAIMQPYFFPYIGYFQLIHAVDEFVFYDDVNFIKKGYINRNTILVNGDSYQFTLPIKNASQNRLINETEITLSKKWVNNFLKTLEHAYKNAPHFKSVYNLVKDILEDDSKTISQIAINSVSKVCAYLGLKPNFSLSSQDYSSSKALKKADRIIAIAKESGKYFYINPIGGQKLYTKTYFKDRGINLNFLQTEAIQYNQFQHRFVDSLSIIDVLMFNSKDSILNLLNQRKII</sequence>
<dbReference type="Proteomes" id="UP000295814">
    <property type="component" value="Unassembled WGS sequence"/>
</dbReference>
<proteinExistence type="predicted"/>
<evidence type="ECO:0000313" key="1">
    <source>
        <dbReference type="EMBL" id="TWO34387.1"/>
    </source>
</evidence>
<dbReference type="Pfam" id="PF08889">
    <property type="entry name" value="WbqC"/>
    <property type="match status" value="1"/>
</dbReference>
<protein>
    <submittedName>
        <fullName evidence="1">WbqC family protein</fullName>
    </submittedName>
</protein>
<gene>
    <name evidence="1" type="ORF">E1J38_000630</name>
</gene>
<dbReference type="InterPro" id="IPR014985">
    <property type="entry name" value="WbqC"/>
</dbReference>
<keyword evidence="2" id="KW-1185">Reference proteome</keyword>
<comment type="caution">
    <text evidence="1">The sequence shown here is derived from an EMBL/GenBank/DDBJ whole genome shotgun (WGS) entry which is preliminary data.</text>
</comment>
<reference evidence="1 2" key="1">
    <citation type="submission" date="2019-07" db="EMBL/GenBank/DDBJ databases">
        <title>Seonamhaeicola sp. W255 draft genome.</title>
        <authorList>
            <person name="Zhang X.-Y."/>
            <person name="Zhang R."/>
            <person name="Zhong Y.-L."/>
            <person name="Du Z.-J."/>
        </authorList>
    </citation>
    <scope>NUCLEOTIDE SEQUENCE [LARGE SCALE GENOMIC DNA]</scope>
    <source>
        <strain evidence="1 2">W255</strain>
    </source>
</reference>